<dbReference type="EMBL" id="CAAALY010008845">
    <property type="protein sequence ID" value="VEL10379.1"/>
    <property type="molecule type" value="Genomic_DNA"/>
</dbReference>
<gene>
    <name evidence="1" type="ORF">PXEA_LOCUS3819</name>
</gene>
<protein>
    <submittedName>
        <fullName evidence="1">Uncharacterized protein</fullName>
    </submittedName>
</protein>
<proteinExistence type="predicted"/>
<organism evidence="1 2">
    <name type="scientific">Protopolystoma xenopodis</name>
    <dbReference type="NCBI Taxonomy" id="117903"/>
    <lineage>
        <taxon>Eukaryota</taxon>
        <taxon>Metazoa</taxon>
        <taxon>Spiralia</taxon>
        <taxon>Lophotrochozoa</taxon>
        <taxon>Platyhelminthes</taxon>
        <taxon>Monogenea</taxon>
        <taxon>Polyopisthocotylea</taxon>
        <taxon>Polystomatidea</taxon>
        <taxon>Polystomatidae</taxon>
        <taxon>Protopolystoma</taxon>
    </lineage>
</organism>
<name>A0A3S5FC55_9PLAT</name>
<comment type="caution">
    <text evidence="1">The sequence shown here is derived from an EMBL/GenBank/DDBJ whole genome shotgun (WGS) entry which is preliminary data.</text>
</comment>
<evidence type="ECO:0000313" key="2">
    <source>
        <dbReference type="Proteomes" id="UP000784294"/>
    </source>
</evidence>
<accession>A0A3S5FC55</accession>
<keyword evidence="2" id="KW-1185">Reference proteome</keyword>
<dbReference type="AlphaFoldDB" id="A0A3S5FC55"/>
<sequence length="343" mass="36092">MSSLGPFTCLADSDNSPLERGIPLNSGSLMTSAPQHVSVLPSTPTSVKIISTPLTNSAQLPQTQHITVCGTSLSDTNVPVVSAGDTDSGLCTLAQPRVNSIPLLSLSPSLFGQLLSSLIPQPDQPNPELVATSIASSTHTSLFPGYLPTSCLHQAATTANAIPASSGTAIIVSNPALPGQTPSPSDVTNAPHDAMAMTTRQLVWQAARHDGLTTTSIPTNSIRPLTHAPAQIMNSKVSAKVADSQPVLKLPPNSLVLLVDGTNYGVLLRVAFMKTLHTPHCRYHTIHPCAENVDQSLSYCYVVLTWVLSKSPSRPVESVCYLSGTRILLDPCPPIDDPLHLGD</sequence>
<reference evidence="1" key="1">
    <citation type="submission" date="2018-11" db="EMBL/GenBank/DDBJ databases">
        <authorList>
            <consortium name="Pathogen Informatics"/>
        </authorList>
    </citation>
    <scope>NUCLEOTIDE SEQUENCE</scope>
</reference>
<evidence type="ECO:0000313" key="1">
    <source>
        <dbReference type="EMBL" id="VEL10379.1"/>
    </source>
</evidence>
<dbReference type="Proteomes" id="UP000784294">
    <property type="component" value="Unassembled WGS sequence"/>
</dbReference>